<dbReference type="Pfam" id="PF16123">
    <property type="entry name" value="HAGH_C"/>
    <property type="match status" value="1"/>
</dbReference>
<evidence type="ECO:0000256" key="7">
    <source>
        <dbReference type="ARBA" id="ARBA00022801"/>
    </source>
</evidence>
<keyword evidence="12" id="KW-1185">Reference proteome</keyword>
<evidence type="ECO:0000256" key="1">
    <source>
        <dbReference type="ARBA" id="ARBA00001623"/>
    </source>
</evidence>
<dbReference type="EMBL" id="KN824281">
    <property type="protein sequence ID" value="KIM32041.1"/>
    <property type="molecule type" value="Genomic_DNA"/>
</dbReference>
<dbReference type="InterPro" id="IPR035680">
    <property type="entry name" value="Clx_II_MBL"/>
</dbReference>
<dbReference type="EC" id="3.1.2.6" evidence="5"/>
<dbReference type="GO" id="GO:0019243">
    <property type="term" value="P:methylglyoxal catabolic process to D-lactate via S-lactoyl-glutathione"/>
    <property type="evidence" value="ECO:0007669"/>
    <property type="project" value="InterPro"/>
</dbReference>
<dbReference type="UniPathway" id="UPA00619">
    <property type="reaction ID" value="UER00676"/>
</dbReference>
<dbReference type="SMART" id="SM00849">
    <property type="entry name" value="Lactamase_B"/>
    <property type="match status" value="1"/>
</dbReference>
<sequence length="260" mass="28291">MKIIPVPIRSDNYMYLLAEDGSSTGSKPKAFIIDPADPDALGKFQKVDNNVEIVGILTTHHHEDHAGGNSIIAKALPSIAIYGGQPANGPPQVEAVNKVVKDRDTIKLGDAITITCLATPCHTQDSICYYVTEGDQKAVFTGDTLFQGGCGRFFEGTPEEMDTSLSYLGTLPDETIVYNGHEYTKGNLKFAKTVDPSNDALSRLQQLCDSNEITTGKSTIGDEKEWNVFMRLDSEPVLKATGETEKAKVMGKLREMKNAM</sequence>
<evidence type="ECO:0000256" key="4">
    <source>
        <dbReference type="ARBA" id="ARBA00006759"/>
    </source>
</evidence>
<evidence type="ECO:0000256" key="2">
    <source>
        <dbReference type="ARBA" id="ARBA00001947"/>
    </source>
</evidence>
<comment type="pathway">
    <text evidence="3">Secondary metabolite metabolism; methylglyoxal degradation; (R)-lactate from methylglyoxal: step 2/2.</text>
</comment>
<dbReference type="HOGENOM" id="CLU_030571_4_0_1"/>
<dbReference type="GO" id="GO:0004416">
    <property type="term" value="F:hydroxyacylglutathione hydrolase activity"/>
    <property type="evidence" value="ECO:0007669"/>
    <property type="project" value="UniProtKB-EC"/>
</dbReference>
<dbReference type="PANTHER" id="PTHR11935:SF94">
    <property type="entry name" value="TENZING NORGAY, ISOFORM C"/>
    <property type="match status" value="1"/>
</dbReference>
<evidence type="ECO:0000313" key="12">
    <source>
        <dbReference type="Proteomes" id="UP000054097"/>
    </source>
</evidence>
<accession>A0A0C3BKP3</accession>
<dbReference type="CDD" id="cd07723">
    <property type="entry name" value="hydroxyacylglutathione_hydrolase_MBL-fold"/>
    <property type="match status" value="1"/>
</dbReference>
<dbReference type="Proteomes" id="UP000054097">
    <property type="component" value="Unassembled WGS sequence"/>
</dbReference>
<proteinExistence type="inferred from homology"/>
<name>A0A0C3BKP3_SERVB</name>
<reference evidence="11 12" key="1">
    <citation type="submission" date="2014-04" db="EMBL/GenBank/DDBJ databases">
        <authorList>
            <consortium name="DOE Joint Genome Institute"/>
            <person name="Kuo A."/>
            <person name="Zuccaro A."/>
            <person name="Kohler A."/>
            <person name="Nagy L.G."/>
            <person name="Floudas D."/>
            <person name="Copeland A."/>
            <person name="Barry K.W."/>
            <person name="Cichocki N."/>
            <person name="Veneault-Fourrey C."/>
            <person name="LaButti K."/>
            <person name="Lindquist E.A."/>
            <person name="Lipzen A."/>
            <person name="Lundell T."/>
            <person name="Morin E."/>
            <person name="Murat C."/>
            <person name="Sun H."/>
            <person name="Tunlid A."/>
            <person name="Henrissat B."/>
            <person name="Grigoriev I.V."/>
            <person name="Hibbett D.S."/>
            <person name="Martin F."/>
            <person name="Nordberg H.P."/>
            <person name="Cantor M.N."/>
            <person name="Hua S.X."/>
        </authorList>
    </citation>
    <scope>NUCLEOTIDE SEQUENCE [LARGE SCALE GENOMIC DNA]</scope>
    <source>
        <strain evidence="11 12">MAFF 305830</strain>
    </source>
</reference>
<organism evidence="11 12">
    <name type="scientific">Serendipita vermifera MAFF 305830</name>
    <dbReference type="NCBI Taxonomy" id="933852"/>
    <lineage>
        <taxon>Eukaryota</taxon>
        <taxon>Fungi</taxon>
        <taxon>Dikarya</taxon>
        <taxon>Basidiomycota</taxon>
        <taxon>Agaricomycotina</taxon>
        <taxon>Agaricomycetes</taxon>
        <taxon>Sebacinales</taxon>
        <taxon>Serendipitaceae</taxon>
        <taxon>Serendipita</taxon>
    </lineage>
</organism>
<dbReference type="SUPFAM" id="SSF56281">
    <property type="entry name" value="Metallo-hydrolase/oxidoreductase"/>
    <property type="match status" value="1"/>
</dbReference>
<feature type="domain" description="Metallo-beta-lactamase" evidence="10">
    <location>
        <begin position="11"/>
        <end position="181"/>
    </location>
</feature>
<protein>
    <recommendedName>
        <fullName evidence="5">hydroxyacylglutathione hydrolase</fullName>
        <ecNumber evidence="5">3.1.2.6</ecNumber>
    </recommendedName>
    <alternativeName>
        <fullName evidence="9">Glyoxalase II</fullName>
    </alternativeName>
</protein>
<dbReference type="Gene3D" id="3.60.15.10">
    <property type="entry name" value="Ribonuclease Z/Hydroxyacylglutathione hydrolase-like"/>
    <property type="match status" value="1"/>
</dbReference>
<evidence type="ECO:0000256" key="6">
    <source>
        <dbReference type="ARBA" id="ARBA00022723"/>
    </source>
</evidence>
<dbReference type="InterPro" id="IPR032282">
    <property type="entry name" value="HAGH_C"/>
</dbReference>
<keyword evidence="6" id="KW-0479">Metal-binding</keyword>
<comment type="similarity">
    <text evidence="4">Belongs to the metallo-beta-lactamase superfamily. Glyoxalase II family.</text>
</comment>
<dbReference type="Pfam" id="PF00753">
    <property type="entry name" value="Lactamase_B"/>
    <property type="match status" value="1"/>
</dbReference>
<evidence type="ECO:0000256" key="5">
    <source>
        <dbReference type="ARBA" id="ARBA00011917"/>
    </source>
</evidence>
<gene>
    <name evidence="11" type="ORF">M408DRAFT_15014</name>
</gene>
<evidence type="ECO:0000256" key="8">
    <source>
        <dbReference type="ARBA" id="ARBA00022833"/>
    </source>
</evidence>
<evidence type="ECO:0000259" key="10">
    <source>
        <dbReference type="SMART" id="SM00849"/>
    </source>
</evidence>
<dbReference type="PANTHER" id="PTHR11935">
    <property type="entry name" value="BETA LACTAMASE DOMAIN"/>
    <property type="match status" value="1"/>
</dbReference>
<dbReference type="InterPro" id="IPR017782">
    <property type="entry name" value="Hydroxyacylglutathione_Hdrlase"/>
</dbReference>
<dbReference type="InterPro" id="IPR036866">
    <property type="entry name" value="RibonucZ/Hydroxyglut_hydro"/>
</dbReference>
<dbReference type="HAMAP" id="MF_01374">
    <property type="entry name" value="Glyoxalase_2"/>
    <property type="match status" value="1"/>
</dbReference>
<evidence type="ECO:0000313" key="11">
    <source>
        <dbReference type="EMBL" id="KIM32041.1"/>
    </source>
</evidence>
<reference evidence="12" key="2">
    <citation type="submission" date="2015-01" db="EMBL/GenBank/DDBJ databases">
        <title>Evolutionary Origins and Diversification of the Mycorrhizal Mutualists.</title>
        <authorList>
            <consortium name="DOE Joint Genome Institute"/>
            <consortium name="Mycorrhizal Genomics Consortium"/>
            <person name="Kohler A."/>
            <person name="Kuo A."/>
            <person name="Nagy L.G."/>
            <person name="Floudas D."/>
            <person name="Copeland A."/>
            <person name="Barry K.W."/>
            <person name="Cichocki N."/>
            <person name="Veneault-Fourrey C."/>
            <person name="LaButti K."/>
            <person name="Lindquist E.A."/>
            <person name="Lipzen A."/>
            <person name="Lundell T."/>
            <person name="Morin E."/>
            <person name="Murat C."/>
            <person name="Riley R."/>
            <person name="Ohm R."/>
            <person name="Sun H."/>
            <person name="Tunlid A."/>
            <person name="Henrissat B."/>
            <person name="Grigoriev I.V."/>
            <person name="Hibbett D.S."/>
            <person name="Martin F."/>
        </authorList>
    </citation>
    <scope>NUCLEOTIDE SEQUENCE [LARGE SCALE GENOMIC DNA]</scope>
    <source>
        <strain evidence="12">MAFF 305830</strain>
    </source>
</reference>
<keyword evidence="8" id="KW-0862">Zinc</keyword>
<comment type="catalytic activity">
    <reaction evidence="1">
        <text>an S-(2-hydroxyacyl)glutathione + H2O = a 2-hydroxy carboxylate + glutathione + H(+)</text>
        <dbReference type="Rhea" id="RHEA:21864"/>
        <dbReference type="ChEBI" id="CHEBI:15377"/>
        <dbReference type="ChEBI" id="CHEBI:15378"/>
        <dbReference type="ChEBI" id="CHEBI:57925"/>
        <dbReference type="ChEBI" id="CHEBI:58896"/>
        <dbReference type="ChEBI" id="CHEBI:71261"/>
        <dbReference type="EC" id="3.1.2.6"/>
    </reaction>
</comment>
<dbReference type="OrthoDB" id="515692at2759"/>
<dbReference type="STRING" id="933852.A0A0C3BKP3"/>
<keyword evidence="7" id="KW-0378">Hydrolase</keyword>
<comment type="cofactor">
    <cofactor evidence="2">
        <name>Zn(2+)</name>
        <dbReference type="ChEBI" id="CHEBI:29105"/>
    </cofactor>
</comment>
<dbReference type="GO" id="GO:0046872">
    <property type="term" value="F:metal ion binding"/>
    <property type="evidence" value="ECO:0007669"/>
    <property type="project" value="UniProtKB-KW"/>
</dbReference>
<evidence type="ECO:0000256" key="3">
    <source>
        <dbReference type="ARBA" id="ARBA00004963"/>
    </source>
</evidence>
<evidence type="ECO:0000256" key="9">
    <source>
        <dbReference type="ARBA" id="ARBA00031044"/>
    </source>
</evidence>
<dbReference type="AlphaFoldDB" id="A0A0C3BKP3"/>
<dbReference type="InterPro" id="IPR001279">
    <property type="entry name" value="Metallo-B-lactamas"/>
</dbReference>
<dbReference type="NCBIfam" id="TIGR03413">
    <property type="entry name" value="GSH_gloB"/>
    <property type="match status" value="1"/>
</dbReference>